<evidence type="ECO:0000313" key="2">
    <source>
        <dbReference type="Proteomes" id="UP000291213"/>
    </source>
</evidence>
<dbReference type="EMBL" id="BDMD01000069">
    <property type="protein sequence ID" value="GBF09441.1"/>
    <property type="molecule type" value="Genomic_DNA"/>
</dbReference>
<reference evidence="1 2" key="1">
    <citation type="submission" date="2017-02" db="EMBL/GenBank/DDBJ databases">
        <title>isolation and characterization of a novel temperate virus Aeropyrum globular virus 1 infecting hyperthermophilic archaeon Aeropyrum.</title>
        <authorList>
            <person name="Yumiya M."/>
            <person name="Yoshida T."/>
            <person name="Sako Y."/>
        </authorList>
    </citation>
    <scope>NUCLEOTIDE SEQUENCE [LARGE SCALE GENOMIC DNA]</scope>
    <source>
        <strain evidence="1 2">YK1-12-2013</strain>
    </source>
</reference>
<evidence type="ECO:0008006" key="3">
    <source>
        <dbReference type="Google" id="ProtNLM"/>
    </source>
</evidence>
<accession>A0A401HAG3</accession>
<dbReference type="Proteomes" id="UP000291213">
    <property type="component" value="Unassembled WGS sequence"/>
</dbReference>
<gene>
    <name evidence="1" type="ORF">apy_11660</name>
</gene>
<proteinExistence type="predicted"/>
<name>A0A401HAG3_AERPX</name>
<protein>
    <recommendedName>
        <fullName evidence="3">Transposase</fullName>
    </recommendedName>
</protein>
<dbReference type="AlphaFoldDB" id="A0A401HAG3"/>
<organism evidence="1 2">
    <name type="scientific">Aeropyrum pernix</name>
    <dbReference type="NCBI Taxonomy" id="56636"/>
    <lineage>
        <taxon>Archaea</taxon>
        <taxon>Thermoproteota</taxon>
        <taxon>Thermoprotei</taxon>
        <taxon>Desulfurococcales</taxon>
        <taxon>Desulfurococcaceae</taxon>
        <taxon>Aeropyrum</taxon>
    </lineage>
</organism>
<evidence type="ECO:0000313" key="1">
    <source>
        <dbReference type="EMBL" id="GBF09441.1"/>
    </source>
</evidence>
<sequence>MGYTPAIISAKNTIVKASINFIFSFWKTLTIIAIKSGIIAYAMAVVKSRCDINIDNAGLRAYIRDNTIDVMYFMRKRYLKLRKGHIKDSTIAMNAKASTAYKLFNPADRYPKIITMIPGVSGLSHSTPKADGAIV</sequence>
<comment type="caution">
    <text evidence="1">The sequence shown here is derived from an EMBL/GenBank/DDBJ whole genome shotgun (WGS) entry which is preliminary data.</text>
</comment>